<proteinExistence type="predicted"/>
<comment type="caution">
    <text evidence="1">The sequence shown here is derived from an EMBL/GenBank/DDBJ whole genome shotgun (WGS) entry which is preliminary data.</text>
</comment>
<organism evidence="1 2">
    <name type="scientific">Asbolus verrucosus</name>
    <name type="common">Desert ironclad beetle</name>
    <dbReference type="NCBI Taxonomy" id="1661398"/>
    <lineage>
        <taxon>Eukaryota</taxon>
        <taxon>Metazoa</taxon>
        <taxon>Ecdysozoa</taxon>
        <taxon>Arthropoda</taxon>
        <taxon>Hexapoda</taxon>
        <taxon>Insecta</taxon>
        <taxon>Pterygota</taxon>
        <taxon>Neoptera</taxon>
        <taxon>Endopterygota</taxon>
        <taxon>Coleoptera</taxon>
        <taxon>Polyphaga</taxon>
        <taxon>Cucujiformia</taxon>
        <taxon>Tenebrionidae</taxon>
        <taxon>Pimeliinae</taxon>
        <taxon>Asbolus</taxon>
    </lineage>
</organism>
<protein>
    <submittedName>
        <fullName evidence="1">Uncharacterized protein</fullName>
    </submittedName>
</protein>
<evidence type="ECO:0000313" key="2">
    <source>
        <dbReference type="Proteomes" id="UP000292052"/>
    </source>
</evidence>
<evidence type="ECO:0000313" key="1">
    <source>
        <dbReference type="EMBL" id="RZC34610.1"/>
    </source>
</evidence>
<dbReference type="Proteomes" id="UP000292052">
    <property type="component" value="Unassembled WGS sequence"/>
</dbReference>
<dbReference type="AlphaFoldDB" id="A0A482VPL6"/>
<accession>A0A482VPL6</accession>
<reference evidence="1 2" key="1">
    <citation type="submission" date="2017-03" db="EMBL/GenBank/DDBJ databases">
        <title>Genome of the blue death feigning beetle - Asbolus verrucosus.</title>
        <authorList>
            <person name="Rider S.D."/>
        </authorList>
    </citation>
    <scope>NUCLEOTIDE SEQUENCE [LARGE SCALE GENOMIC DNA]</scope>
    <source>
        <strain evidence="1">Butters</strain>
        <tissue evidence="1">Head and leg muscle</tissue>
    </source>
</reference>
<name>A0A482VPL6_ASBVE</name>
<gene>
    <name evidence="1" type="ORF">BDFB_000455</name>
</gene>
<sequence>MRVVKMKLLPLGENTLIQDLMAKLIQLVSSLTKTDTNHIPKQAKKLTLCTKRNGFLGLS</sequence>
<dbReference type="EMBL" id="QDEB01078493">
    <property type="protein sequence ID" value="RZC34610.1"/>
    <property type="molecule type" value="Genomic_DNA"/>
</dbReference>
<keyword evidence="2" id="KW-1185">Reference proteome</keyword>